<dbReference type="InterPro" id="IPR002931">
    <property type="entry name" value="Transglutaminase-like"/>
</dbReference>
<dbReference type="Gene3D" id="3.10.620.30">
    <property type="match status" value="1"/>
</dbReference>
<dbReference type="Proteomes" id="UP000251717">
    <property type="component" value="Unassembled WGS sequence"/>
</dbReference>
<evidence type="ECO:0000259" key="2">
    <source>
        <dbReference type="SMART" id="SM00460"/>
    </source>
</evidence>
<dbReference type="SUPFAM" id="SSF54001">
    <property type="entry name" value="Cysteine proteinases"/>
    <property type="match status" value="1"/>
</dbReference>
<dbReference type="PANTHER" id="PTHR33490">
    <property type="entry name" value="BLR5614 PROTEIN-RELATED"/>
    <property type="match status" value="1"/>
</dbReference>
<dbReference type="Pfam" id="PF13200">
    <property type="entry name" value="DUF4015"/>
    <property type="match status" value="1"/>
</dbReference>
<dbReference type="InterPro" id="IPR008969">
    <property type="entry name" value="CarboxyPept-like_regulatory"/>
</dbReference>
<dbReference type="RefSeq" id="WP_116591849.1">
    <property type="nucleotide sequence ID" value="NZ_MZGS01000019.1"/>
</dbReference>
<dbReference type="Pfam" id="PF01841">
    <property type="entry name" value="Transglut_core"/>
    <property type="match status" value="1"/>
</dbReference>
<dbReference type="SMART" id="SM00460">
    <property type="entry name" value="TGc"/>
    <property type="match status" value="1"/>
</dbReference>
<dbReference type="InterPro" id="IPR025275">
    <property type="entry name" value="DUF4015"/>
</dbReference>
<evidence type="ECO:0000313" key="3">
    <source>
        <dbReference type="EMBL" id="PWB87615.1"/>
    </source>
</evidence>
<dbReference type="PANTHER" id="PTHR33490:SF3">
    <property type="entry name" value="CONSERVED INTEGRAL MEMBRANE PROTEIN"/>
    <property type="match status" value="1"/>
</dbReference>
<dbReference type="InterPro" id="IPR017853">
    <property type="entry name" value="GH"/>
</dbReference>
<feature type="region of interest" description="Disordered" evidence="1">
    <location>
        <begin position="38"/>
        <end position="104"/>
    </location>
</feature>
<sequence length="1084" mass="116182">MNKKILLTFLVLFTVLLSVSAIQASDVNVTDSYTTNLVDDTSDASVPLENTADSSDISVSSDSNVDNDQSKVSLSSEEVLESEDSNTLSTDSNSNESLNSNNGIAAASSEDGVLSVSSDVSSKIDVSKTIQAKSITKYYKGSTQYTATFLDENGNPLANTNVKITANGVTYTKKTNAQGVASLPINLKPGTYKVVAENPATGYKLTTTFKIVSTISASDISKVYTDGRKFTAKFYKSNGKVLANKNIKFKINGKTYKVKTNSNGVASLSLTSLKKGTYKIVSYNTDGLTQTNTVKVVKSTTSSLTASNYVFLKSDTKTIKVKLLNKFGYAPGKGKVIKFTVNGKSYTAKTDANGIAKLKLPSLAKGVYTVKYAFSGNSFYKASSTSSKVTIITTQTPTFTVKSGTTFTYGKSNTFQVAVTAASVPIIGKQVTFNVDGKSYTKTTNANGIASLPIDLVIGKHTITYSIAKDSKLNAKTGSSAVTIKEKAVNTHNAYWLYGSDMKSVNLKTLASKGVTDILLNFKAYELYGKSGVESWIASANGVGIDVHMWVQAFYSGSTGWVNPVKNGKEDTAYFTTKINEIKTYAAIKGLAGIHLDYLRYSGVEKSNNAAYQTSGGTEAISSFVKQVKTAVDSINDKLILSCALMPETTSSAYYYGQDYSVLSKYMDVVVPMIYKGNYNKDTTWIASTTQWYVENSKGADVWTGIQTYKSDDDTTKLSTDDLNKDILSALKGEAGGVVLFRYGISNDVDFNSLSASSSSVKSISIKNIVTGATNLKTFYASQGRLPNTVTTGGFTFTLPEFLYLMSQAIYQINSSNTKDIIIITGVAEPSAPSGDSISSKKLYSFATVAKNVAVFISTNNHAPNYASSDVGKIIYSELIDSFSRALAFYGTENRLPGYVTVTYASTSPGSGSGSGSSSSCSGSGLNEKCTETDLAKYLKATTNCQVGDPAIKSVVNSLISGLTDDMAKAKKIFNYVKDHTAYSFYYNTKYGAKGTLSAGKGNCVDHSHLLVAMFRTAGLEARYVHGTCKFSSGSTYGHVWTQVLVDGKWYVADATSSRNSLGSVSNWNTNSFSLNGIYASLQF</sequence>
<dbReference type="InterPro" id="IPR013783">
    <property type="entry name" value="Ig-like_fold"/>
</dbReference>
<dbReference type="OrthoDB" id="18481at2157"/>
<dbReference type="InterPro" id="IPR008964">
    <property type="entry name" value="Invasin/intimin_cell_adhesion"/>
</dbReference>
<dbReference type="SUPFAM" id="SSF49373">
    <property type="entry name" value="Invasin/intimin cell-adhesion fragments"/>
    <property type="match status" value="1"/>
</dbReference>
<dbReference type="EMBL" id="MZGS01000019">
    <property type="protein sequence ID" value="PWB87615.1"/>
    <property type="molecule type" value="Genomic_DNA"/>
</dbReference>
<evidence type="ECO:0000256" key="1">
    <source>
        <dbReference type="SAM" id="MobiDB-lite"/>
    </source>
</evidence>
<feature type="domain" description="Transglutaminase-like" evidence="2">
    <location>
        <begin position="996"/>
        <end position="1057"/>
    </location>
</feature>
<dbReference type="Gene3D" id="3.20.20.80">
    <property type="entry name" value="Glycosidases"/>
    <property type="match status" value="1"/>
</dbReference>
<dbReference type="SUPFAM" id="SSF51445">
    <property type="entry name" value="(Trans)glycosidases"/>
    <property type="match status" value="1"/>
</dbReference>
<organism evidence="3 4">
    <name type="scientific">Methanobrevibacter thaueri</name>
    <dbReference type="NCBI Taxonomy" id="190975"/>
    <lineage>
        <taxon>Archaea</taxon>
        <taxon>Methanobacteriati</taxon>
        <taxon>Methanobacteriota</taxon>
        <taxon>Methanomada group</taxon>
        <taxon>Methanobacteria</taxon>
        <taxon>Methanobacteriales</taxon>
        <taxon>Methanobacteriaceae</taxon>
        <taxon>Methanobrevibacter</taxon>
    </lineage>
</organism>
<comment type="caution">
    <text evidence="3">The sequence shown here is derived from an EMBL/GenBank/DDBJ whole genome shotgun (WGS) entry which is preliminary data.</text>
</comment>
<protein>
    <submittedName>
        <fullName evidence="3">Transglutaminase-like superfamily protein</fullName>
    </submittedName>
</protein>
<dbReference type="AlphaFoldDB" id="A0A315XMS0"/>
<reference evidence="3 4" key="1">
    <citation type="submission" date="2017-03" db="EMBL/GenBank/DDBJ databases">
        <title>Genome sequence of Methanobrevibacter thaueri.</title>
        <authorList>
            <person name="Poehlein A."/>
            <person name="Seedorf H."/>
            <person name="Daniel R."/>
        </authorList>
    </citation>
    <scope>NUCLEOTIDE SEQUENCE [LARGE SCALE GENOMIC DNA]</scope>
    <source>
        <strain evidence="3 4">DSM 11995</strain>
    </source>
</reference>
<feature type="compositionally biased region" description="Low complexity" evidence="1">
    <location>
        <begin position="53"/>
        <end position="77"/>
    </location>
</feature>
<evidence type="ECO:0000313" key="4">
    <source>
        <dbReference type="Proteomes" id="UP000251717"/>
    </source>
</evidence>
<dbReference type="Gene3D" id="2.60.40.10">
    <property type="entry name" value="Immunoglobulins"/>
    <property type="match status" value="3"/>
</dbReference>
<proteinExistence type="predicted"/>
<name>A0A315XMS0_9EURY</name>
<dbReference type="SUPFAM" id="SSF49464">
    <property type="entry name" value="Carboxypeptidase regulatory domain-like"/>
    <property type="match status" value="1"/>
</dbReference>
<accession>A0A315XMS0</accession>
<gene>
    <name evidence="3" type="ORF">MBBTH_08840</name>
</gene>
<dbReference type="InterPro" id="IPR038765">
    <property type="entry name" value="Papain-like_cys_pep_sf"/>
</dbReference>
<keyword evidence="4" id="KW-1185">Reference proteome</keyword>
<feature type="compositionally biased region" description="Low complexity" evidence="1">
    <location>
        <begin position="85"/>
        <end position="104"/>
    </location>
</feature>